<dbReference type="PANTHER" id="PTHR42910">
    <property type="entry name" value="TRANSPORTER SCO4007-RELATED"/>
    <property type="match status" value="1"/>
</dbReference>
<evidence type="ECO:0000256" key="4">
    <source>
        <dbReference type="ARBA" id="ARBA00022692"/>
    </source>
</evidence>
<proteinExistence type="predicted"/>
<feature type="transmembrane region" description="Helical" evidence="7">
    <location>
        <begin position="148"/>
        <end position="169"/>
    </location>
</feature>
<comment type="caution">
    <text evidence="9">The sequence shown here is derived from an EMBL/GenBank/DDBJ whole genome shotgun (WGS) entry which is preliminary data.</text>
</comment>
<dbReference type="Pfam" id="PF07690">
    <property type="entry name" value="MFS_1"/>
    <property type="match status" value="1"/>
</dbReference>
<keyword evidence="3" id="KW-0997">Cell inner membrane</keyword>
<keyword evidence="6 7" id="KW-0472">Membrane</keyword>
<dbReference type="InterPro" id="IPR020846">
    <property type="entry name" value="MFS_dom"/>
</dbReference>
<dbReference type="EMBL" id="AAAFYZ010000054">
    <property type="protein sequence ID" value="EAB8478246.1"/>
    <property type="molecule type" value="Genomic_DNA"/>
</dbReference>
<dbReference type="AlphaFoldDB" id="A0A3Y9C2Q2"/>
<feature type="transmembrane region" description="Helical" evidence="7">
    <location>
        <begin position="69"/>
        <end position="86"/>
    </location>
</feature>
<evidence type="ECO:0000313" key="9">
    <source>
        <dbReference type="EMBL" id="EAB8478246.1"/>
    </source>
</evidence>
<keyword evidence="2" id="KW-1003">Cell membrane</keyword>
<dbReference type="Proteomes" id="UP000839644">
    <property type="component" value="Unassembled WGS sequence"/>
</dbReference>
<protein>
    <submittedName>
        <fullName evidence="9">MFS transporter</fullName>
    </submittedName>
</protein>
<evidence type="ECO:0000256" key="5">
    <source>
        <dbReference type="ARBA" id="ARBA00022989"/>
    </source>
</evidence>
<name>A0A3Y9C2Q2_SALEB</name>
<feature type="transmembrane region" description="Helical" evidence="7">
    <location>
        <begin position="40"/>
        <end position="57"/>
    </location>
</feature>
<evidence type="ECO:0000256" key="6">
    <source>
        <dbReference type="ARBA" id="ARBA00023136"/>
    </source>
</evidence>
<sequence>MNFMFFLPIICGITAANVYYIQPLIPIVQETLSISYTKASMLYSLSLLGNGLALFFIVPIGDFINKKQLILIFYSILTLSQLIFYLNSNYFILALMSFILGIGSSVIPLIISSISNNENGSLYIGRIMAGVLIGILSSRFLSSEIGAAYGWKSIYILSSTAMLISFLFIY</sequence>
<keyword evidence="4 7" id="KW-0812">Transmembrane</keyword>
<feature type="non-terminal residue" evidence="9">
    <location>
        <position position="170"/>
    </location>
</feature>
<comment type="subcellular location">
    <subcellularLocation>
        <location evidence="1">Cell inner membrane</location>
        <topology evidence="1">Multi-pass membrane protein</topology>
    </subcellularLocation>
</comment>
<dbReference type="InterPro" id="IPR036259">
    <property type="entry name" value="MFS_trans_sf"/>
</dbReference>
<feature type="domain" description="Major facilitator superfamily (MFS) profile" evidence="8">
    <location>
        <begin position="1"/>
        <end position="170"/>
    </location>
</feature>
<feature type="transmembrane region" description="Helical" evidence="7">
    <location>
        <begin position="92"/>
        <end position="111"/>
    </location>
</feature>
<accession>A0A3Y9C2Q2</accession>
<dbReference type="Gene3D" id="1.20.1250.20">
    <property type="entry name" value="MFS general substrate transporter like domains"/>
    <property type="match status" value="1"/>
</dbReference>
<reference evidence="9" key="1">
    <citation type="submission" date="2018-08" db="EMBL/GenBank/DDBJ databases">
        <authorList>
            <person name="Ashton P.M."/>
            <person name="Dallman T."/>
            <person name="Nair S."/>
            <person name="De Pinna E."/>
            <person name="Peters T."/>
            <person name="Grant K."/>
        </authorList>
    </citation>
    <scope>NUCLEOTIDE SEQUENCE [LARGE SCALE GENOMIC DNA]</scope>
    <source>
        <strain evidence="9">43913</strain>
    </source>
</reference>
<dbReference type="PANTHER" id="PTHR42910:SF1">
    <property type="entry name" value="MAJOR FACILITATOR SUPERFAMILY (MFS) PROFILE DOMAIN-CONTAINING PROTEIN"/>
    <property type="match status" value="1"/>
</dbReference>
<evidence type="ECO:0000256" key="3">
    <source>
        <dbReference type="ARBA" id="ARBA00022519"/>
    </source>
</evidence>
<organism evidence="9">
    <name type="scientific">Salmonella enterica subsp. enterica serovar Java</name>
    <dbReference type="NCBI Taxonomy" id="224729"/>
    <lineage>
        <taxon>Bacteria</taxon>
        <taxon>Pseudomonadati</taxon>
        <taxon>Pseudomonadota</taxon>
        <taxon>Gammaproteobacteria</taxon>
        <taxon>Enterobacterales</taxon>
        <taxon>Enterobacteriaceae</taxon>
        <taxon>Salmonella</taxon>
    </lineage>
</organism>
<evidence type="ECO:0000256" key="2">
    <source>
        <dbReference type="ARBA" id="ARBA00022475"/>
    </source>
</evidence>
<evidence type="ECO:0000259" key="8">
    <source>
        <dbReference type="PROSITE" id="PS50850"/>
    </source>
</evidence>
<dbReference type="PROSITE" id="PS50850">
    <property type="entry name" value="MFS"/>
    <property type="match status" value="1"/>
</dbReference>
<feature type="transmembrane region" description="Helical" evidence="7">
    <location>
        <begin position="123"/>
        <end position="142"/>
    </location>
</feature>
<dbReference type="GO" id="GO:0022857">
    <property type="term" value="F:transmembrane transporter activity"/>
    <property type="evidence" value="ECO:0007669"/>
    <property type="project" value="InterPro"/>
</dbReference>
<dbReference type="GO" id="GO:0005886">
    <property type="term" value="C:plasma membrane"/>
    <property type="evidence" value="ECO:0007669"/>
    <property type="project" value="UniProtKB-SubCell"/>
</dbReference>
<dbReference type="InterPro" id="IPR011701">
    <property type="entry name" value="MFS"/>
</dbReference>
<evidence type="ECO:0000256" key="1">
    <source>
        <dbReference type="ARBA" id="ARBA00004429"/>
    </source>
</evidence>
<evidence type="ECO:0000256" key="7">
    <source>
        <dbReference type="SAM" id="Phobius"/>
    </source>
</evidence>
<keyword evidence="5 7" id="KW-1133">Transmembrane helix</keyword>
<gene>
    <name evidence="9" type="ORF">AU894_18880</name>
</gene>
<dbReference type="SUPFAM" id="SSF103473">
    <property type="entry name" value="MFS general substrate transporter"/>
    <property type="match status" value="1"/>
</dbReference>